<sequence length="62" mass="6385">MNSNDSCIDFVTQAIAALVGLALFCWGIEQRADPLLVSGAALVGVALIAKAVSGLSNREPRA</sequence>
<reference evidence="2 3" key="1">
    <citation type="submission" date="2019-02" db="EMBL/GenBank/DDBJ databases">
        <title>Deep-cultivation of Planctomycetes and their phenomic and genomic characterization uncovers novel biology.</title>
        <authorList>
            <person name="Wiegand S."/>
            <person name="Jogler M."/>
            <person name="Boedeker C."/>
            <person name="Pinto D."/>
            <person name="Vollmers J."/>
            <person name="Rivas-Marin E."/>
            <person name="Kohn T."/>
            <person name="Peeters S.H."/>
            <person name="Heuer A."/>
            <person name="Rast P."/>
            <person name="Oberbeckmann S."/>
            <person name="Bunk B."/>
            <person name="Jeske O."/>
            <person name="Meyerdierks A."/>
            <person name="Storesund J.E."/>
            <person name="Kallscheuer N."/>
            <person name="Luecker S."/>
            <person name="Lage O.M."/>
            <person name="Pohl T."/>
            <person name="Merkel B.J."/>
            <person name="Hornburger P."/>
            <person name="Mueller R.-W."/>
            <person name="Bruemmer F."/>
            <person name="Labrenz M."/>
            <person name="Spormann A.M."/>
            <person name="Op den Camp H."/>
            <person name="Overmann J."/>
            <person name="Amann R."/>
            <person name="Jetten M.S.M."/>
            <person name="Mascher T."/>
            <person name="Medema M.H."/>
            <person name="Devos D.P."/>
            <person name="Kaster A.-K."/>
            <person name="Ovreas L."/>
            <person name="Rohde M."/>
            <person name="Galperin M.Y."/>
            <person name="Jogler C."/>
        </authorList>
    </citation>
    <scope>NUCLEOTIDE SEQUENCE [LARGE SCALE GENOMIC DNA]</scope>
    <source>
        <strain evidence="2 3">I41</strain>
    </source>
</reference>
<accession>A0A517TYH1</accession>
<dbReference type="AlphaFoldDB" id="A0A517TYH1"/>
<dbReference type="Proteomes" id="UP000317909">
    <property type="component" value="Chromosome"/>
</dbReference>
<organism evidence="2 3">
    <name type="scientific">Lacipirellula limnantheis</name>
    <dbReference type="NCBI Taxonomy" id="2528024"/>
    <lineage>
        <taxon>Bacteria</taxon>
        <taxon>Pseudomonadati</taxon>
        <taxon>Planctomycetota</taxon>
        <taxon>Planctomycetia</taxon>
        <taxon>Pirellulales</taxon>
        <taxon>Lacipirellulaceae</taxon>
        <taxon>Lacipirellula</taxon>
    </lineage>
</organism>
<feature type="transmembrane region" description="Helical" evidence="1">
    <location>
        <begin position="7"/>
        <end position="29"/>
    </location>
</feature>
<evidence type="ECO:0000313" key="3">
    <source>
        <dbReference type="Proteomes" id="UP000317909"/>
    </source>
</evidence>
<gene>
    <name evidence="2" type="ORF">I41_26170</name>
</gene>
<proteinExistence type="predicted"/>
<evidence type="ECO:0000256" key="1">
    <source>
        <dbReference type="SAM" id="Phobius"/>
    </source>
</evidence>
<evidence type="ECO:0000313" key="2">
    <source>
        <dbReference type="EMBL" id="QDT73428.1"/>
    </source>
</evidence>
<feature type="transmembrane region" description="Helical" evidence="1">
    <location>
        <begin position="35"/>
        <end position="52"/>
    </location>
</feature>
<keyword evidence="3" id="KW-1185">Reference proteome</keyword>
<name>A0A517TYH1_9BACT</name>
<dbReference type="EMBL" id="CP036339">
    <property type="protein sequence ID" value="QDT73428.1"/>
    <property type="molecule type" value="Genomic_DNA"/>
</dbReference>
<keyword evidence="1" id="KW-1133">Transmembrane helix</keyword>
<keyword evidence="1" id="KW-0472">Membrane</keyword>
<protein>
    <submittedName>
        <fullName evidence="2">Uncharacterized protein</fullName>
    </submittedName>
</protein>
<dbReference type="KEGG" id="llh:I41_26170"/>
<keyword evidence="1" id="KW-0812">Transmembrane</keyword>